<organism evidence="4 5">
    <name type="scientific">Tetragenococcus halophilus</name>
    <name type="common">Pediococcus halophilus</name>
    <dbReference type="NCBI Taxonomy" id="51669"/>
    <lineage>
        <taxon>Bacteria</taxon>
        <taxon>Bacillati</taxon>
        <taxon>Bacillota</taxon>
        <taxon>Bacilli</taxon>
        <taxon>Lactobacillales</taxon>
        <taxon>Enterococcaceae</taxon>
        <taxon>Tetragenococcus</taxon>
    </lineage>
</organism>
<dbReference type="InterPro" id="IPR025668">
    <property type="entry name" value="Tnp_DDE_dom"/>
</dbReference>
<feature type="domain" description="Transposase DDE" evidence="3">
    <location>
        <begin position="380"/>
        <end position="466"/>
    </location>
</feature>
<dbReference type="InterPro" id="IPR047710">
    <property type="entry name" value="Transpos_IS5-like"/>
</dbReference>
<sequence length="480" mass="55281">MLFLFDETHLYEEFSQIFDVSSFSNLMYKITEMSQISFYDFNQAYGFALDSKNEWIQRAELIPWHTLERSYARMFPAKVGNVAKPLRMVLGALIIQAKKQLSDAKLVQELTENPYLQFFIGLPAFQSKKPFDSSSLVGFRKRLNVAFMQEANALILSALEEVNDGAPLPVETKENVGTEILDATCAPSNVRFPRDTSLLNEARTQLEGMIDWFHKQYGFEKKPRTYRRVAHKEYLAFAKTKRPGAKKIRATVRKQLGYVARDLRYLADYMQDGYALAPKFTNKYLIITQLVAQQQYMFDHHTHQVDHRIISLSQPFLRPIIRGKAKAKTEFGTKFDVSLDTNGFARIEKLSFDAYNESTVLEEAVENYKERTGFYPERILVDQIYRTKKNRAYCKEHGIRMSGPKLGRPAKEPQDKQISQQDNADRIEVERFFSLAKRCNGMGLIMTKLPETVMSSIALSVLVTNLFALPTGTFFVLYVV</sequence>
<dbReference type="AlphaFoldDB" id="A0A3G5FLA1"/>
<evidence type="ECO:0000313" key="5">
    <source>
        <dbReference type="Proteomes" id="UP000280475"/>
    </source>
</evidence>
<dbReference type="PANTHER" id="PTHR33803:SF3">
    <property type="entry name" value="BLL1974 PROTEIN"/>
    <property type="match status" value="1"/>
</dbReference>
<evidence type="ECO:0000259" key="3">
    <source>
        <dbReference type="Pfam" id="PF13586"/>
    </source>
</evidence>
<evidence type="ECO:0000313" key="4">
    <source>
        <dbReference type="EMBL" id="AYW51041.1"/>
    </source>
</evidence>
<dbReference type="EMBL" id="CP027768">
    <property type="protein sequence ID" value="AYW51041.1"/>
    <property type="molecule type" value="Genomic_DNA"/>
</dbReference>
<evidence type="ECO:0000259" key="2">
    <source>
        <dbReference type="Pfam" id="PF05598"/>
    </source>
</evidence>
<dbReference type="RefSeq" id="WP_123985528.1">
    <property type="nucleotide sequence ID" value="NZ_CP027768.1"/>
</dbReference>
<protein>
    <submittedName>
        <fullName evidence="4">IS5/IS1182 family transposase</fullName>
    </submittedName>
</protein>
<keyword evidence="1" id="KW-0812">Transmembrane</keyword>
<dbReference type="Pfam" id="PF13586">
    <property type="entry name" value="DDE_Tnp_1_2"/>
    <property type="match status" value="1"/>
</dbReference>
<keyword evidence="1" id="KW-0472">Membrane</keyword>
<proteinExistence type="predicted"/>
<accession>A0A3G5FLA1</accession>
<dbReference type="InterPro" id="IPR008490">
    <property type="entry name" value="Transposase_InsH_N"/>
</dbReference>
<evidence type="ECO:0000256" key="1">
    <source>
        <dbReference type="SAM" id="Phobius"/>
    </source>
</evidence>
<feature type="domain" description="Transposase InsH N-terminal" evidence="2">
    <location>
        <begin position="52"/>
        <end position="142"/>
    </location>
</feature>
<dbReference type="NCBIfam" id="NF033578">
    <property type="entry name" value="transpos_IS5_1"/>
    <property type="match status" value="1"/>
</dbReference>
<dbReference type="Pfam" id="PF05598">
    <property type="entry name" value="DUF772"/>
    <property type="match status" value="1"/>
</dbReference>
<reference evidence="4 5" key="1">
    <citation type="journal article" date="2012" name="Int. J. Syst. Evol. Microbiol.">
        <title>Characterization of Tetragenococcus strains from sugar thick juice reveals a novel species, Tetragenococcus osmophilus sp. nov., and divides Tetragenococcus halophilus into two subspecies, T. halophilus subsp. halophilus subsp. nov. and T. halophilus subsp. flandriensis subsp. nov.</title>
        <authorList>
            <person name="Juste A."/>
            <person name="Van Trappen S."/>
            <person name="Verreth C."/>
            <person name="Cleenwerck I."/>
            <person name="De Vos P."/>
            <person name="Lievens B."/>
            <person name="Willems K.A."/>
        </authorList>
    </citation>
    <scope>NUCLEOTIDE SEQUENCE [LARGE SCALE GENOMIC DNA]</scope>
    <source>
        <strain evidence="4 5">LMG 26042</strain>
    </source>
</reference>
<keyword evidence="1" id="KW-1133">Transmembrane helix</keyword>
<name>A0A3G5FLA1_TETHA</name>
<dbReference type="Proteomes" id="UP000280475">
    <property type="component" value="Chromosome"/>
</dbReference>
<gene>
    <name evidence="4" type="ORF">C7H83_11520</name>
</gene>
<dbReference type="PANTHER" id="PTHR33803">
    <property type="entry name" value="IS1478 TRANSPOSASE"/>
    <property type="match status" value="1"/>
</dbReference>
<feature type="transmembrane region" description="Helical" evidence="1">
    <location>
        <begin position="457"/>
        <end position="479"/>
    </location>
</feature>